<keyword evidence="1" id="KW-0812">Transmembrane</keyword>
<dbReference type="RefSeq" id="WP_221032582.1">
    <property type="nucleotide sequence ID" value="NZ_CP139781.1"/>
</dbReference>
<accession>A0ABZ1C3H2</accession>
<keyword evidence="1" id="KW-1133">Transmembrane helix</keyword>
<evidence type="ECO:0000313" key="3">
    <source>
        <dbReference type="Proteomes" id="UP000738431"/>
    </source>
</evidence>
<evidence type="ECO:0008006" key="4">
    <source>
        <dbReference type="Google" id="ProtNLM"/>
    </source>
</evidence>
<keyword evidence="1" id="KW-0472">Membrane</keyword>
<dbReference type="EMBL" id="CP139781">
    <property type="protein sequence ID" value="WRQ85763.1"/>
    <property type="molecule type" value="Genomic_DNA"/>
</dbReference>
<protein>
    <recommendedName>
        <fullName evidence="4">DUF4129 domain-containing protein</fullName>
    </recommendedName>
</protein>
<dbReference type="Proteomes" id="UP000738431">
    <property type="component" value="Chromosome"/>
</dbReference>
<gene>
    <name evidence="2" type="ORF">K1X11_013205</name>
</gene>
<proteinExistence type="predicted"/>
<evidence type="ECO:0000313" key="2">
    <source>
        <dbReference type="EMBL" id="WRQ85763.1"/>
    </source>
</evidence>
<organism evidence="2 3">
    <name type="scientific">Actomonas aquatica</name>
    <dbReference type="NCBI Taxonomy" id="2866162"/>
    <lineage>
        <taxon>Bacteria</taxon>
        <taxon>Pseudomonadati</taxon>
        <taxon>Verrucomicrobiota</taxon>
        <taxon>Opitutia</taxon>
        <taxon>Opitutales</taxon>
        <taxon>Opitutaceae</taxon>
        <taxon>Actomonas</taxon>
    </lineage>
</organism>
<feature type="transmembrane region" description="Helical" evidence="1">
    <location>
        <begin position="31"/>
        <end position="52"/>
    </location>
</feature>
<sequence>MSDPSHESMILQEDLTLLAPPPEASGSGVEFWVGGIVLVMALLAGGLGWYLWRRHSSAPVTAPTGPEPGAVALRELEACETLVREAGPREAIAVLAGTLRRFIAARFGLDAPTLTTEEFWSAQTTRAAVPARHLEFCRRFLTMANQACYAGQQPEVGEFFQVLDQAKVFVQAETAINREAHS</sequence>
<keyword evidence="3" id="KW-1185">Reference proteome</keyword>
<name>A0ABZ1C3H2_9BACT</name>
<evidence type="ECO:0000256" key="1">
    <source>
        <dbReference type="SAM" id="Phobius"/>
    </source>
</evidence>
<reference evidence="2 3" key="1">
    <citation type="submission" date="2023-12" db="EMBL/GenBank/DDBJ databases">
        <title>Description of an unclassified Opitutus bacterium of Verrucomicrobiota.</title>
        <authorList>
            <person name="Zhang D.-F."/>
        </authorList>
    </citation>
    <scope>NUCLEOTIDE SEQUENCE [LARGE SCALE GENOMIC DNA]</scope>
    <source>
        <strain evidence="2 3">WL0086</strain>
    </source>
</reference>